<gene>
    <name evidence="1" type="ORF">FCK90_03900</name>
</gene>
<dbReference type="Proteomes" id="UP000325957">
    <property type="component" value="Unassembled WGS sequence"/>
</dbReference>
<sequence length="353" mass="38544">MEQGEAGRMLDGPRGRRLCLELARSLSSEAGSLISRLGFELDPDAGTSRISMTAQFGHGVGDAHPGPTPSIPVLVSAIDCLHAEALAEGIVHAAFSAAVGAARYWQDPDGEDVLAAHPDVRAVLWPLALHVSTMSELGWWYASSRPDQWLIDWENPGYPAPAERPDLDTWAMGIRAEEERSQRDRPRDPSAAYSGPWWSAPVVSRRSTAGRIPEAFDLVEDDFGWDAATVTPSSAPEQVIEIRTAGDWVDLCRAHPIEVTASRRHDWYRTTGIDSRWVIPDWSAIAGQAEGVHLTAAAYLELAGRALPVDDGLATVIAGWDPDATFWLQDDPVTAGPGIRWVRDRDSESWTID</sequence>
<organism evidence="1 2">
    <name type="scientific">Kocuria coralli</name>
    <dbReference type="NCBI Taxonomy" id="1461025"/>
    <lineage>
        <taxon>Bacteria</taxon>
        <taxon>Bacillati</taxon>
        <taxon>Actinomycetota</taxon>
        <taxon>Actinomycetes</taxon>
        <taxon>Micrococcales</taxon>
        <taxon>Micrococcaceae</taxon>
        <taxon>Kocuria</taxon>
    </lineage>
</organism>
<keyword evidence="2" id="KW-1185">Reference proteome</keyword>
<accession>A0A5J5L261</accession>
<name>A0A5J5L261_9MICC</name>
<evidence type="ECO:0000313" key="2">
    <source>
        <dbReference type="Proteomes" id="UP000325957"/>
    </source>
</evidence>
<reference evidence="1 2" key="1">
    <citation type="submission" date="2019-05" db="EMBL/GenBank/DDBJ databases">
        <title>Kocuria coralli sp. nov., a novel actinobacterium isolated from coral reef seawater.</title>
        <authorList>
            <person name="Li J."/>
        </authorList>
    </citation>
    <scope>NUCLEOTIDE SEQUENCE [LARGE SCALE GENOMIC DNA]</scope>
    <source>
        <strain evidence="1 2">SCSIO 13007</strain>
    </source>
</reference>
<dbReference type="RefSeq" id="WP_158032986.1">
    <property type="nucleotide sequence ID" value="NZ_ML708612.1"/>
</dbReference>
<evidence type="ECO:0000313" key="1">
    <source>
        <dbReference type="EMBL" id="KAA9395061.1"/>
    </source>
</evidence>
<dbReference type="EMBL" id="SZWF01000003">
    <property type="protein sequence ID" value="KAA9395061.1"/>
    <property type="molecule type" value="Genomic_DNA"/>
</dbReference>
<proteinExistence type="predicted"/>
<protein>
    <submittedName>
        <fullName evidence="1">Uncharacterized protein</fullName>
    </submittedName>
</protein>
<dbReference type="OrthoDB" id="4700192at2"/>
<comment type="caution">
    <text evidence="1">The sequence shown here is derived from an EMBL/GenBank/DDBJ whole genome shotgun (WGS) entry which is preliminary data.</text>
</comment>
<dbReference type="AlphaFoldDB" id="A0A5J5L261"/>